<organism evidence="1 2">
    <name type="scientific">Collinsella aerofaciens</name>
    <dbReference type="NCBI Taxonomy" id="74426"/>
    <lineage>
        <taxon>Bacteria</taxon>
        <taxon>Bacillati</taxon>
        <taxon>Actinomycetota</taxon>
        <taxon>Coriobacteriia</taxon>
        <taxon>Coriobacteriales</taxon>
        <taxon>Coriobacteriaceae</taxon>
        <taxon>Collinsella</taxon>
    </lineage>
</organism>
<reference evidence="1" key="1">
    <citation type="submission" date="2023-01" db="EMBL/GenBank/DDBJ databases">
        <title>Human gut microbiome strain richness.</title>
        <authorList>
            <person name="Chen-Liaw A."/>
        </authorList>
    </citation>
    <scope>NUCLEOTIDE SEQUENCE</scope>
    <source>
        <strain evidence="1">D54st1_D6_D54t1_190329</strain>
    </source>
</reference>
<dbReference type="Proteomes" id="UP001212741">
    <property type="component" value="Unassembled WGS sequence"/>
</dbReference>
<comment type="caution">
    <text evidence="1">The sequence shown here is derived from an EMBL/GenBank/DDBJ whole genome shotgun (WGS) entry which is preliminary data.</text>
</comment>
<dbReference type="AlphaFoldDB" id="A0AAW6AMF1"/>
<gene>
    <name evidence="1" type="ORF">PMW86_01100</name>
</gene>
<evidence type="ECO:0000313" key="2">
    <source>
        <dbReference type="Proteomes" id="UP001212741"/>
    </source>
</evidence>
<sequence>MSCYFCGGSRIASIHSAPDRGVCNWSVGSMTLTRRYDGEPIVRVELDTSVSLDVSVNGLCGDTVSADVTADAYIEDIKYCPFCGEEL</sequence>
<dbReference type="RefSeq" id="WP_195502877.1">
    <property type="nucleotide sequence ID" value="NZ_JADNNH010000002.1"/>
</dbReference>
<protein>
    <submittedName>
        <fullName evidence="1">Uncharacterized protein</fullName>
    </submittedName>
</protein>
<proteinExistence type="predicted"/>
<evidence type="ECO:0000313" key="1">
    <source>
        <dbReference type="EMBL" id="MDB1838195.1"/>
    </source>
</evidence>
<accession>A0AAW6AMF1</accession>
<dbReference type="EMBL" id="JAQLEC010000002">
    <property type="protein sequence ID" value="MDB1838195.1"/>
    <property type="molecule type" value="Genomic_DNA"/>
</dbReference>
<name>A0AAW6AMF1_9ACTN</name>